<comment type="caution">
    <text evidence="1">The sequence shown here is derived from an EMBL/GenBank/DDBJ whole genome shotgun (WGS) entry which is preliminary data.</text>
</comment>
<dbReference type="Proteomes" id="UP001278766">
    <property type="component" value="Unassembled WGS sequence"/>
</dbReference>
<organism evidence="1 2">
    <name type="scientific">Chaetomium fimeti</name>
    <dbReference type="NCBI Taxonomy" id="1854472"/>
    <lineage>
        <taxon>Eukaryota</taxon>
        <taxon>Fungi</taxon>
        <taxon>Dikarya</taxon>
        <taxon>Ascomycota</taxon>
        <taxon>Pezizomycotina</taxon>
        <taxon>Sordariomycetes</taxon>
        <taxon>Sordariomycetidae</taxon>
        <taxon>Sordariales</taxon>
        <taxon>Chaetomiaceae</taxon>
        <taxon>Chaetomium</taxon>
    </lineage>
</organism>
<evidence type="ECO:0000313" key="1">
    <source>
        <dbReference type="EMBL" id="KAK3296409.1"/>
    </source>
</evidence>
<gene>
    <name evidence="1" type="ORF">B0H64DRAFT_360747</name>
</gene>
<protein>
    <submittedName>
        <fullName evidence="1">Uncharacterized protein</fullName>
    </submittedName>
</protein>
<evidence type="ECO:0000313" key="2">
    <source>
        <dbReference type="Proteomes" id="UP001278766"/>
    </source>
</evidence>
<reference evidence="1" key="2">
    <citation type="submission" date="2023-06" db="EMBL/GenBank/DDBJ databases">
        <authorList>
            <consortium name="Lawrence Berkeley National Laboratory"/>
            <person name="Haridas S."/>
            <person name="Hensen N."/>
            <person name="Bonometti L."/>
            <person name="Westerberg I."/>
            <person name="Brannstrom I.O."/>
            <person name="Guillou S."/>
            <person name="Cros-Aarteil S."/>
            <person name="Calhoun S."/>
            <person name="Kuo A."/>
            <person name="Mondo S."/>
            <person name="Pangilinan J."/>
            <person name="Riley R."/>
            <person name="Labutti K."/>
            <person name="Andreopoulos B."/>
            <person name="Lipzen A."/>
            <person name="Chen C."/>
            <person name="Yanf M."/>
            <person name="Daum C."/>
            <person name="Ng V."/>
            <person name="Clum A."/>
            <person name="Steindorff A."/>
            <person name="Ohm R."/>
            <person name="Martin F."/>
            <person name="Silar P."/>
            <person name="Natvig D."/>
            <person name="Lalanne C."/>
            <person name="Gautier V."/>
            <person name="Ament-Velasquez S.L."/>
            <person name="Kruys A."/>
            <person name="Hutchinson M.I."/>
            <person name="Powell A.J."/>
            <person name="Barry K."/>
            <person name="Miller A.N."/>
            <person name="Grigoriev I.V."/>
            <person name="Debuchy R."/>
            <person name="Gladieux P."/>
            <person name="Thoren M.H."/>
            <person name="Johannesson H."/>
        </authorList>
    </citation>
    <scope>NUCLEOTIDE SEQUENCE</scope>
    <source>
        <strain evidence="1">CBS 168.71</strain>
    </source>
</reference>
<sequence>MKPIFHAPEIIILVFQSSSAVGDGLSLASTCKFLASVWRMHTAAILYRLLEAKTPAFNQALLAVRATNLVCDACRANKSPPRPFPLHELGVQVRKPDIGELKQVQDLQHLARCVEHMHFRGNHHDQMHRLDDYDLPEEEGIRLVYRFHCAMYRVLFAGAVLAQAYLEPLFLAPCQAPPRLLHRLTTLRVDEEQDLDGLTQQDIEYLERFPVYNLEAGQERWEPAFGALATWLLDDMESTFTKVEPPRSSIRFQGMRAEELGRLQEVTFFLAAYHLITDKLFNKDRCNPDADDLDMVPPPFPGRVRKVPVVMFGIFRPEEVSMPESVEDSSSCYLVNEPLMPKEQETLTPVNQDRQALDCPSPWAADVWWALDILHRQSGRPNLRNGRPSPTPPLRFIEFILAQFFNQRFQDGLFDEESPHDHMQDYQLGFLSDPGLFRDGSITFTTWLFARDQAQSLGYRRLW</sequence>
<keyword evidence="2" id="KW-1185">Reference proteome</keyword>
<dbReference type="RefSeq" id="XP_062659923.1">
    <property type="nucleotide sequence ID" value="XM_062801714.1"/>
</dbReference>
<proteinExistence type="predicted"/>
<dbReference type="AlphaFoldDB" id="A0AAE0HH42"/>
<reference evidence="1" key="1">
    <citation type="journal article" date="2023" name="Mol. Phylogenet. Evol.">
        <title>Genome-scale phylogeny and comparative genomics of the fungal order Sordariales.</title>
        <authorList>
            <person name="Hensen N."/>
            <person name="Bonometti L."/>
            <person name="Westerberg I."/>
            <person name="Brannstrom I.O."/>
            <person name="Guillou S."/>
            <person name="Cros-Aarteil S."/>
            <person name="Calhoun S."/>
            <person name="Haridas S."/>
            <person name="Kuo A."/>
            <person name="Mondo S."/>
            <person name="Pangilinan J."/>
            <person name="Riley R."/>
            <person name="LaButti K."/>
            <person name="Andreopoulos B."/>
            <person name="Lipzen A."/>
            <person name="Chen C."/>
            <person name="Yan M."/>
            <person name="Daum C."/>
            <person name="Ng V."/>
            <person name="Clum A."/>
            <person name="Steindorff A."/>
            <person name="Ohm R.A."/>
            <person name="Martin F."/>
            <person name="Silar P."/>
            <person name="Natvig D.O."/>
            <person name="Lalanne C."/>
            <person name="Gautier V."/>
            <person name="Ament-Velasquez S.L."/>
            <person name="Kruys A."/>
            <person name="Hutchinson M.I."/>
            <person name="Powell A.J."/>
            <person name="Barry K."/>
            <person name="Miller A.N."/>
            <person name="Grigoriev I.V."/>
            <person name="Debuchy R."/>
            <person name="Gladieux P."/>
            <person name="Hiltunen Thoren M."/>
            <person name="Johannesson H."/>
        </authorList>
    </citation>
    <scope>NUCLEOTIDE SEQUENCE</scope>
    <source>
        <strain evidence="1">CBS 168.71</strain>
    </source>
</reference>
<accession>A0AAE0HH42</accession>
<dbReference type="EMBL" id="JAUEPN010000004">
    <property type="protein sequence ID" value="KAK3296409.1"/>
    <property type="molecule type" value="Genomic_DNA"/>
</dbReference>
<dbReference type="GeneID" id="87838662"/>
<name>A0AAE0HH42_9PEZI</name>